<dbReference type="AlphaFoldDB" id="A0A1M4YLW6"/>
<feature type="active site" description="Acyl-thioester intermediate" evidence="2">
    <location>
        <position position="242"/>
    </location>
</feature>
<dbReference type="SUPFAM" id="SSF63817">
    <property type="entry name" value="Sortase"/>
    <property type="match status" value="1"/>
</dbReference>
<evidence type="ECO:0000313" key="5">
    <source>
        <dbReference type="EMBL" id="SHF06809.1"/>
    </source>
</evidence>
<accession>A0A1M4YLW6</accession>
<dbReference type="Pfam" id="PF04203">
    <property type="entry name" value="Sortase"/>
    <property type="match status" value="1"/>
</dbReference>
<dbReference type="STRING" id="1122155.SAMN02745158_02407"/>
<organism evidence="5 6">
    <name type="scientific">Lactonifactor longoviformis DSM 17459</name>
    <dbReference type="NCBI Taxonomy" id="1122155"/>
    <lineage>
        <taxon>Bacteria</taxon>
        <taxon>Bacillati</taxon>
        <taxon>Bacillota</taxon>
        <taxon>Clostridia</taxon>
        <taxon>Eubacteriales</taxon>
        <taxon>Clostridiaceae</taxon>
        <taxon>Lactonifactor</taxon>
    </lineage>
</organism>
<evidence type="ECO:0000256" key="3">
    <source>
        <dbReference type="SAM" id="MobiDB-lite"/>
    </source>
</evidence>
<name>A0A1M4YLW6_9CLOT</name>
<dbReference type="CDD" id="cd05826">
    <property type="entry name" value="Sortase_B"/>
    <property type="match status" value="1"/>
</dbReference>
<feature type="active site" description="Proton donor/acceptor" evidence="2">
    <location>
        <position position="145"/>
    </location>
</feature>
<gene>
    <name evidence="5" type="ORF">SAMN02745158_02407</name>
</gene>
<dbReference type="InterPro" id="IPR009835">
    <property type="entry name" value="SrtB"/>
</dbReference>
<keyword evidence="4" id="KW-0472">Membrane</keyword>
<dbReference type="EMBL" id="FQVI01000012">
    <property type="protein sequence ID" value="SHF06809.1"/>
    <property type="molecule type" value="Genomic_DNA"/>
</dbReference>
<reference evidence="5 6" key="1">
    <citation type="submission" date="2016-11" db="EMBL/GenBank/DDBJ databases">
        <authorList>
            <person name="Jaros S."/>
            <person name="Januszkiewicz K."/>
            <person name="Wedrychowicz H."/>
        </authorList>
    </citation>
    <scope>NUCLEOTIDE SEQUENCE [LARGE SCALE GENOMIC DNA]</scope>
    <source>
        <strain evidence="5 6">DSM 17459</strain>
    </source>
</reference>
<feature type="region of interest" description="Disordered" evidence="3">
    <location>
        <begin position="43"/>
        <end position="69"/>
    </location>
</feature>
<evidence type="ECO:0000256" key="2">
    <source>
        <dbReference type="PIRSR" id="PIRSR605754-1"/>
    </source>
</evidence>
<protein>
    <submittedName>
        <fullName evidence="5">Sortase B</fullName>
    </submittedName>
</protein>
<dbReference type="NCBIfam" id="TIGR03064">
    <property type="entry name" value="sortase_srtB"/>
    <property type="match status" value="1"/>
</dbReference>
<sequence>MKRSNKLFWVFFVIFLGAVIFGAYYYISQQKKEAVYEKMAEQNQVKEEPEQEGEPPKVETPPPAEEEKPEIPIDFAGLQSTNPEIYAWIRIPDTEVDYPMVQRPEDDTYYLSHTVEGAEGLPGSIFTESLNKRDFTDPNTVIYGHDMRDGTMFGHLKKYMDSSYMEEHPLIYIYTPEHIYTYQVFAAVTYDNRHILRSFDFAQETQYQEFLDSLRDARSMASYVRDDISVSTENRILTLSTCNGNEQQRFLVEAVLTDEQ</sequence>
<dbReference type="OrthoDB" id="9806013at2"/>
<feature type="transmembrane region" description="Helical" evidence="4">
    <location>
        <begin position="7"/>
        <end position="27"/>
    </location>
</feature>
<dbReference type="Gene3D" id="2.40.260.10">
    <property type="entry name" value="Sortase"/>
    <property type="match status" value="1"/>
</dbReference>
<evidence type="ECO:0000256" key="1">
    <source>
        <dbReference type="ARBA" id="ARBA00022801"/>
    </source>
</evidence>
<keyword evidence="4" id="KW-0812">Transmembrane</keyword>
<dbReference type="GO" id="GO:0016787">
    <property type="term" value="F:hydrolase activity"/>
    <property type="evidence" value="ECO:0007669"/>
    <property type="project" value="UniProtKB-KW"/>
</dbReference>
<evidence type="ECO:0000313" key="6">
    <source>
        <dbReference type="Proteomes" id="UP000184245"/>
    </source>
</evidence>
<dbReference type="Proteomes" id="UP000184245">
    <property type="component" value="Unassembled WGS sequence"/>
</dbReference>
<keyword evidence="4" id="KW-1133">Transmembrane helix</keyword>
<keyword evidence="6" id="KW-1185">Reference proteome</keyword>
<keyword evidence="1" id="KW-0378">Hydrolase</keyword>
<proteinExistence type="predicted"/>
<dbReference type="InterPro" id="IPR005754">
    <property type="entry name" value="Sortase"/>
</dbReference>
<dbReference type="InterPro" id="IPR023365">
    <property type="entry name" value="Sortase_dom-sf"/>
</dbReference>
<dbReference type="RefSeq" id="WP_072852065.1">
    <property type="nucleotide sequence ID" value="NZ_FQVI01000012.1"/>
</dbReference>
<evidence type="ECO:0000256" key="4">
    <source>
        <dbReference type="SAM" id="Phobius"/>
    </source>
</evidence>